<dbReference type="PANTHER" id="PTHR46786">
    <property type="entry name" value="ZINC FINGER MATRIN-TYPE PROTEIN 3"/>
    <property type="match status" value="1"/>
</dbReference>
<dbReference type="InterPro" id="IPR003604">
    <property type="entry name" value="Matrin/U1-like-C_Znf_C2H2"/>
</dbReference>
<dbReference type="SMART" id="SM00451">
    <property type="entry name" value="ZnF_U1"/>
    <property type="match status" value="4"/>
</dbReference>
<dbReference type="AlphaFoldDB" id="A0A9N9XRG0"/>
<name>A0A9N9XRG0_PHYSR</name>
<dbReference type="PROSITE" id="PS00028">
    <property type="entry name" value="ZINC_FINGER_C2H2_1"/>
    <property type="match status" value="1"/>
</dbReference>
<dbReference type="GO" id="GO:0008270">
    <property type="term" value="F:zinc ion binding"/>
    <property type="evidence" value="ECO:0007669"/>
    <property type="project" value="InterPro"/>
</dbReference>
<keyword evidence="3" id="KW-1185">Reference proteome</keyword>
<evidence type="ECO:0000259" key="1">
    <source>
        <dbReference type="PROSITE" id="PS00028"/>
    </source>
</evidence>
<dbReference type="SUPFAM" id="SSF57667">
    <property type="entry name" value="beta-beta-alpha zinc fingers"/>
    <property type="match status" value="4"/>
</dbReference>
<dbReference type="Pfam" id="PF12874">
    <property type="entry name" value="zf-met"/>
    <property type="match status" value="4"/>
</dbReference>
<dbReference type="OrthoDB" id="434647at2759"/>
<organism evidence="2 3">
    <name type="scientific">Phyllotreta striolata</name>
    <name type="common">Striped flea beetle</name>
    <name type="synonym">Crioceris striolata</name>
    <dbReference type="NCBI Taxonomy" id="444603"/>
    <lineage>
        <taxon>Eukaryota</taxon>
        <taxon>Metazoa</taxon>
        <taxon>Ecdysozoa</taxon>
        <taxon>Arthropoda</taxon>
        <taxon>Hexapoda</taxon>
        <taxon>Insecta</taxon>
        <taxon>Pterygota</taxon>
        <taxon>Neoptera</taxon>
        <taxon>Endopterygota</taxon>
        <taxon>Coleoptera</taxon>
        <taxon>Polyphaga</taxon>
        <taxon>Cucujiformia</taxon>
        <taxon>Chrysomeloidea</taxon>
        <taxon>Chrysomelidae</taxon>
        <taxon>Galerucinae</taxon>
        <taxon>Alticini</taxon>
        <taxon>Phyllotreta</taxon>
    </lineage>
</organism>
<dbReference type="InterPro" id="IPR052644">
    <property type="entry name" value="ZMAT3"/>
</dbReference>
<accession>A0A9N9XRG0</accession>
<evidence type="ECO:0000313" key="3">
    <source>
        <dbReference type="Proteomes" id="UP001153712"/>
    </source>
</evidence>
<dbReference type="InterPro" id="IPR013087">
    <property type="entry name" value="Znf_C2H2_type"/>
</dbReference>
<evidence type="ECO:0000313" key="2">
    <source>
        <dbReference type="EMBL" id="CAG9862146.1"/>
    </source>
</evidence>
<protein>
    <recommendedName>
        <fullName evidence="1">C2H2-type domain-containing protein</fullName>
    </recommendedName>
</protein>
<dbReference type="SMART" id="SM00355">
    <property type="entry name" value="ZnF_C2H2"/>
    <property type="match status" value="4"/>
</dbReference>
<dbReference type="Proteomes" id="UP001153712">
    <property type="component" value="Chromosome 5"/>
</dbReference>
<dbReference type="GO" id="GO:0003676">
    <property type="term" value="F:nucleic acid binding"/>
    <property type="evidence" value="ECO:0007669"/>
    <property type="project" value="InterPro"/>
</dbReference>
<dbReference type="Gene3D" id="3.30.160.60">
    <property type="entry name" value="Classic Zinc Finger"/>
    <property type="match status" value="4"/>
</dbReference>
<proteinExistence type="predicted"/>
<dbReference type="EMBL" id="OU900098">
    <property type="protein sequence ID" value="CAG9862146.1"/>
    <property type="molecule type" value="Genomic_DNA"/>
</dbReference>
<dbReference type="InterPro" id="IPR036236">
    <property type="entry name" value="Znf_C2H2_sf"/>
</dbReference>
<sequence>MSDFNGSQLDKNFKIPTKKSAEMINDNVDYNSGNSMVSNSYYEYYNQYTQAQWQQSTAYPQQYYGDRAIIADPYQPVDPMTQNILTTLSNIKEKPKNVDKKNIFKDTVPDVDDPSLPKELTVLFQPLFCKLCTVKLSSNIMAKMHYKSKNHEKKIRKFLVEYAARTDTPVHPRAKNMAATKQEIDSDPKWFHCDACDLPLTGKMHAESHYMGRAHQRVIMGQKRPSGRGYYNEEGKWVRQEKMKRVASNDEEDTFGMDFKKAKTTEEEPLLASTSKPAVVPVQSKFHCSICNVGTTCQEQLEIHYGGQKHIKKLKELGIVGINPDASVKSSGDIDPDLSVYRTPSGEYYCPLCNITLSSGVHFKLHIKGKNHLKKAASQNSQTVHTNRLVKM</sequence>
<reference evidence="2" key="1">
    <citation type="submission" date="2022-01" db="EMBL/GenBank/DDBJ databases">
        <authorList>
            <person name="King R."/>
        </authorList>
    </citation>
    <scope>NUCLEOTIDE SEQUENCE</scope>
</reference>
<dbReference type="PANTHER" id="PTHR46786:SF1">
    <property type="entry name" value="ZINC FINGER MATRIN-TYPE PROTEIN 3"/>
    <property type="match status" value="1"/>
</dbReference>
<feature type="domain" description="C2H2-type" evidence="1">
    <location>
        <begin position="350"/>
        <end position="372"/>
    </location>
</feature>
<gene>
    <name evidence="2" type="ORF">PHYEVI_LOCUS8468</name>
</gene>